<accession>A0A1J4MI75</accession>
<dbReference type="Gene3D" id="3.40.50.300">
    <property type="entry name" value="P-loop containing nucleotide triphosphate hydrolases"/>
    <property type="match status" value="1"/>
</dbReference>
<evidence type="ECO:0000313" key="2">
    <source>
        <dbReference type="Proteomes" id="UP000186176"/>
    </source>
</evidence>
<name>A0A1J4MI75_9CRYT</name>
<dbReference type="InterPro" id="IPR027417">
    <property type="entry name" value="P-loop_NTPase"/>
</dbReference>
<dbReference type="GeneID" id="39979504"/>
<dbReference type="RefSeq" id="XP_028875132.1">
    <property type="nucleotide sequence ID" value="XM_029019725.1"/>
</dbReference>
<sequence>MANYQVDWEIVGIFEDNSVENNFNLFELFNNNNYKNNTSLKNIEDYFLDPNRYCNNTDNSSNDKKTTIILSRSWICKLYILSGITGNDLSVCMDFLENLIFNNTGLSHLNRVFCYLKYLPDLLSFPLFHCKFQSHLTYKKNGITQKDEIIEKVINLIKKCLIHLFSDHGGKPNIILIAGTSGSGKSTISSYLASFLRVKCVISTDTIRHVLRSTEKYKYNKALNCSTYEVHKYTNIQPKQNGNNQSSESSIVLGYLLQSSIIEDYIYEIIANSVNKEKSIILEGVHITFSLFKRIQSFAKLKHANLSTFLIYIQDSNEHIQRFQQRSKGILNFKYHNNISNIREIQSYLINSIGKLPSVISIDNTSNDIDYIVQEKILKQVTMKFL</sequence>
<gene>
    <name evidence="1" type="ORF">cubi_02714</name>
</gene>
<dbReference type="Proteomes" id="UP000186176">
    <property type="component" value="Unassembled WGS sequence"/>
</dbReference>
<proteinExistence type="predicted"/>
<dbReference type="PANTHER" id="PTHR33477">
    <property type="entry name" value="P-LOOP NTPASE DOMAIN-CONTAINING PROTEIN LPA1 HOMOLOG 1"/>
    <property type="match status" value="1"/>
</dbReference>
<protein>
    <submittedName>
        <fullName evidence="1">Uncharacterized protein</fullName>
    </submittedName>
</protein>
<keyword evidence="2" id="KW-1185">Reference proteome</keyword>
<reference evidence="1 2" key="1">
    <citation type="submission" date="2016-10" db="EMBL/GenBank/DDBJ databases">
        <title>Reductive evolution of mitochondrial metabolism and differential evolution of invasion-related proteins in Cryptosporidium.</title>
        <authorList>
            <person name="Liu S."/>
            <person name="Roellig D.M."/>
            <person name="Guo Y."/>
            <person name="Li N."/>
            <person name="Frace M.A."/>
            <person name="Tang K."/>
            <person name="Zhang L."/>
            <person name="Feng Y."/>
            <person name="Xiao L."/>
        </authorList>
    </citation>
    <scope>NUCLEOTIDE SEQUENCE [LARGE SCALE GENOMIC DNA]</scope>
    <source>
        <strain evidence="1">39726</strain>
    </source>
</reference>
<dbReference type="PANTHER" id="PTHR33477:SF3">
    <property type="entry name" value="P-LOOP NTPASE DOMAIN-CONTAINING PROTEIN LPA1 HOMOLOG 1"/>
    <property type="match status" value="1"/>
</dbReference>
<dbReference type="VEuPathDB" id="CryptoDB:cubi_02714"/>
<comment type="caution">
    <text evidence="1">The sequence shown here is derived from an EMBL/GenBank/DDBJ whole genome shotgun (WGS) entry which is preliminary data.</text>
</comment>
<dbReference type="SUPFAM" id="SSF52540">
    <property type="entry name" value="P-loop containing nucleoside triphosphate hydrolases"/>
    <property type="match status" value="1"/>
</dbReference>
<dbReference type="OrthoDB" id="10263927at2759"/>
<dbReference type="AlphaFoldDB" id="A0A1J4MI75"/>
<dbReference type="EMBL" id="LRBP01000013">
    <property type="protein sequence ID" value="OII73912.1"/>
    <property type="molecule type" value="Genomic_DNA"/>
</dbReference>
<evidence type="ECO:0000313" key="1">
    <source>
        <dbReference type="EMBL" id="OII73912.1"/>
    </source>
</evidence>
<organism evidence="1 2">
    <name type="scientific">Cryptosporidium ubiquitum</name>
    <dbReference type="NCBI Taxonomy" id="857276"/>
    <lineage>
        <taxon>Eukaryota</taxon>
        <taxon>Sar</taxon>
        <taxon>Alveolata</taxon>
        <taxon>Apicomplexa</taxon>
        <taxon>Conoidasida</taxon>
        <taxon>Coccidia</taxon>
        <taxon>Eucoccidiorida</taxon>
        <taxon>Eimeriorina</taxon>
        <taxon>Cryptosporidiidae</taxon>
        <taxon>Cryptosporidium</taxon>
    </lineage>
</organism>